<evidence type="ECO:0000256" key="5">
    <source>
        <dbReference type="ARBA" id="ARBA00022989"/>
    </source>
</evidence>
<keyword evidence="5 7" id="KW-1133">Transmembrane helix</keyword>
<feature type="transmembrane region" description="Helical" evidence="7">
    <location>
        <begin position="117"/>
        <end position="139"/>
    </location>
</feature>
<feature type="transmembrane region" description="Helical" evidence="7">
    <location>
        <begin position="81"/>
        <end position="105"/>
    </location>
</feature>
<feature type="domain" description="ABC transmembrane type-1" evidence="8">
    <location>
        <begin position="82"/>
        <end position="277"/>
    </location>
</feature>
<feature type="transmembrane region" description="Helical" evidence="7">
    <location>
        <begin position="151"/>
        <end position="172"/>
    </location>
</feature>
<comment type="subcellular location">
    <subcellularLocation>
        <location evidence="1 7">Cell membrane</location>
        <topology evidence="1 7">Multi-pass membrane protein</topology>
    </subcellularLocation>
</comment>
<feature type="transmembrane region" description="Helical" evidence="7">
    <location>
        <begin position="193"/>
        <end position="218"/>
    </location>
</feature>
<feature type="transmembrane region" description="Helical" evidence="7">
    <location>
        <begin position="18"/>
        <end position="40"/>
    </location>
</feature>
<dbReference type="PANTHER" id="PTHR43744">
    <property type="entry name" value="ABC TRANSPORTER PERMEASE PROTEIN MG189-RELATED-RELATED"/>
    <property type="match status" value="1"/>
</dbReference>
<dbReference type="InterPro" id="IPR035906">
    <property type="entry name" value="MetI-like_sf"/>
</dbReference>
<evidence type="ECO:0000256" key="1">
    <source>
        <dbReference type="ARBA" id="ARBA00004651"/>
    </source>
</evidence>
<evidence type="ECO:0000313" key="9">
    <source>
        <dbReference type="EMBL" id="MFC5502000.1"/>
    </source>
</evidence>
<keyword evidence="2 7" id="KW-0813">Transport</keyword>
<evidence type="ECO:0000256" key="3">
    <source>
        <dbReference type="ARBA" id="ARBA00022475"/>
    </source>
</evidence>
<keyword evidence="3" id="KW-1003">Cell membrane</keyword>
<evidence type="ECO:0000256" key="4">
    <source>
        <dbReference type="ARBA" id="ARBA00022692"/>
    </source>
</evidence>
<sequence>MSAERAGRVSHRRQRRSVVLTIVMSVFLLYSLVPLFWLVVNSTKSQSSLFNSFGLWFSGDFSFFRNIGETLSYNDGIFLRWFANTLLYVVVGAGGATLLATLAGYGLAKFRFRGRGAVFALVLGAIAVPGTALAVPTFLLFSQLGLTNTPWAIIIPSLVSPFGLYLIWVYAVDAIPTELLEAARMDGAGELRTFFTISIKLLAPGIVTVALFAVVATWNNYFLPLIMLSDPSWYPLTVGLNQWNAQATGAAADPIYNLVITGSLLTIIPIVVAFLILQRYWQSGLSAGSVKQ</sequence>
<evidence type="ECO:0000313" key="10">
    <source>
        <dbReference type="Proteomes" id="UP001596039"/>
    </source>
</evidence>
<organism evidence="9 10">
    <name type="scientific">Lysinimonas soli</name>
    <dbReference type="NCBI Taxonomy" id="1074233"/>
    <lineage>
        <taxon>Bacteria</taxon>
        <taxon>Bacillati</taxon>
        <taxon>Actinomycetota</taxon>
        <taxon>Actinomycetes</taxon>
        <taxon>Micrococcales</taxon>
        <taxon>Microbacteriaceae</taxon>
        <taxon>Lysinimonas</taxon>
    </lineage>
</organism>
<dbReference type="PANTHER" id="PTHR43744:SF12">
    <property type="entry name" value="ABC TRANSPORTER PERMEASE PROTEIN MG189-RELATED"/>
    <property type="match status" value="1"/>
</dbReference>
<reference evidence="10" key="1">
    <citation type="journal article" date="2019" name="Int. J. Syst. Evol. Microbiol.">
        <title>The Global Catalogue of Microorganisms (GCM) 10K type strain sequencing project: providing services to taxonomists for standard genome sequencing and annotation.</title>
        <authorList>
            <consortium name="The Broad Institute Genomics Platform"/>
            <consortium name="The Broad Institute Genome Sequencing Center for Infectious Disease"/>
            <person name="Wu L."/>
            <person name="Ma J."/>
        </authorList>
    </citation>
    <scope>NUCLEOTIDE SEQUENCE [LARGE SCALE GENOMIC DNA]</scope>
    <source>
        <strain evidence="10">CGMCC 4.6997</strain>
    </source>
</reference>
<dbReference type="Proteomes" id="UP001596039">
    <property type="component" value="Unassembled WGS sequence"/>
</dbReference>
<keyword evidence="6 7" id="KW-0472">Membrane</keyword>
<gene>
    <name evidence="9" type="ORF">ACFPJ4_07070</name>
</gene>
<evidence type="ECO:0000256" key="2">
    <source>
        <dbReference type="ARBA" id="ARBA00022448"/>
    </source>
</evidence>
<keyword evidence="10" id="KW-1185">Reference proteome</keyword>
<evidence type="ECO:0000259" key="8">
    <source>
        <dbReference type="PROSITE" id="PS50928"/>
    </source>
</evidence>
<keyword evidence="4 7" id="KW-0812">Transmembrane</keyword>
<dbReference type="RefSeq" id="WP_386739660.1">
    <property type="nucleotide sequence ID" value="NZ_JBHSMG010000001.1"/>
</dbReference>
<protein>
    <submittedName>
        <fullName evidence="9">Carbohydrate ABC transporter permease</fullName>
    </submittedName>
</protein>
<dbReference type="InterPro" id="IPR000515">
    <property type="entry name" value="MetI-like"/>
</dbReference>
<comment type="caution">
    <text evidence="9">The sequence shown here is derived from an EMBL/GenBank/DDBJ whole genome shotgun (WGS) entry which is preliminary data.</text>
</comment>
<dbReference type="PROSITE" id="PS50928">
    <property type="entry name" value="ABC_TM1"/>
    <property type="match status" value="1"/>
</dbReference>
<comment type="similarity">
    <text evidence="7">Belongs to the binding-protein-dependent transport system permease family.</text>
</comment>
<dbReference type="Pfam" id="PF00528">
    <property type="entry name" value="BPD_transp_1"/>
    <property type="match status" value="1"/>
</dbReference>
<name>A0ABW0NPR6_9MICO</name>
<accession>A0ABW0NPR6</accession>
<dbReference type="EMBL" id="JBHSMG010000001">
    <property type="protein sequence ID" value="MFC5502000.1"/>
    <property type="molecule type" value="Genomic_DNA"/>
</dbReference>
<evidence type="ECO:0000256" key="6">
    <source>
        <dbReference type="ARBA" id="ARBA00023136"/>
    </source>
</evidence>
<proteinExistence type="inferred from homology"/>
<evidence type="ECO:0000256" key="7">
    <source>
        <dbReference type="RuleBase" id="RU363032"/>
    </source>
</evidence>
<feature type="transmembrane region" description="Helical" evidence="7">
    <location>
        <begin position="255"/>
        <end position="277"/>
    </location>
</feature>
<dbReference type="SUPFAM" id="SSF161098">
    <property type="entry name" value="MetI-like"/>
    <property type="match status" value="1"/>
</dbReference>
<dbReference type="CDD" id="cd06261">
    <property type="entry name" value="TM_PBP2"/>
    <property type="match status" value="1"/>
</dbReference>
<dbReference type="Gene3D" id="1.10.3720.10">
    <property type="entry name" value="MetI-like"/>
    <property type="match status" value="1"/>
</dbReference>